<dbReference type="GO" id="GO:0006207">
    <property type="term" value="P:'de novo' pyrimidine nucleobase biosynthetic process"/>
    <property type="evidence" value="ECO:0007669"/>
    <property type="project" value="InterPro"/>
</dbReference>
<feature type="active site" description="Proton donor" evidence="7">
    <location>
        <position position="99"/>
    </location>
</feature>
<feature type="domain" description="Orotidine 5'-phosphate decarboxylase" evidence="8">
    <location>
        <begin position="18"/>
        <end position="269"/>
    </location>
</feature>
<dbReference type="EMBL" id="JACNJN010000170">
    <property type="protein sequence ID" value="MBC8336541.1"/>
    <property type="molecule type" value="Genomic_DNA"/>
</dbReference>
<evidence type="ECO:0000313" key="10">
    <source>
        <dbReference type="Proteomes" id="UP000614469"/>
    </source>
</evidence>
<comment type="similarity">
    <text evidence="2 7">Belongs to the OMP decarboxylase family. Type 2 subfamily.</text>
</comment>
<evidence type="ECO:0000256" key="2">
    <source>
        <dbReference type="ARBA" id="ARBA00008847"/>
    </source>
</evidence>
<protein>
    <recommendedName>
        <fullName evidence="7">Orotidine 5'-phosphate decarboxylase</fullName>
        <ecNumber evidence="7">4.1.1.23</ecNumber>
    </recommendedName>
    <alternativeName>
        <fullName evidence="7">OMP decarboxylase</fullName>
        <shortName evidence="7">OMPDCase</shortName>
        <shortName evidence="7">OMPdecase</shortName>
    </alternativeName>
</protein>
<dbReference type="PROSITE" id="PS00156">
    <property type="entry name" value="OMPDECASE"/>
    <property type="match status" value="1"/>
</dbReference>
<dbReference type="SMART" id="SM00934">
    <property type="entry name" value="OMPdecase"/>
    <property type="match status" value="1"/>
</dbReference>
<keyword evidence="5 7" id="KW-0456">Lyase</keyword>
<evidence type="ECO:0000256" key="7">
    <source>
        <dbReference type="HAMAP-Rule" id="MF_01215"/>
    </source>
</evidence>
<dbReference type="PANTHER" id="PTHR43375:SF1">
    <property type="entry name" value="OROTIDINE 5'-PHOSPHATE DECARBOXYLASE"/>
    <property type="match status" value="1"/>
</dbReference>
<comment type="pathway">
    <text evidence="1 7">Pyrimidine metabolism; UMP biosynthesis via de novo pathway; UMP from orotate: step 2/2.</text>
</comment>
<keyword evidence="3 7" id="KW-0210">Decarboxylase</keyword>
<dbReference type="InterPro" id="IPR011060">
    <property type="entry name" value="RibuloseP-bd_barrel"/>
</dbReference>
<dbReference type="InterPro" id="IPR018089">
    <property type="entry name" value="OMPdecase_AS"/>
</dbReference>
<dbReference type="GO" id="GO:0004590">
    <property type="term" value="F:orotidine-5'-phosphate decarboxylase activity"/>
    <property type="evidence" value="ECO:0007669"/>
    <property type="project" value="UniProtKB-UniRule"/>
</dbReference>
<evidence type="ECO:0000256" key="5">
    <source>
        <dbReference type="ARBA" id="ARBA00023239"/>
    </source>
</evidence>
<dbReference type="HAMAP" id="MF_01215">
    <property type="entry name" value="OMPdecase_type2"/>
    <property type="match status" value="1"/>
</dbReference>
<comment type="catalytic activity">
    <reaction evidence="6 7">
        <text>orotidine 5'-phosphate + H(+) = UMP + CO2</text>
        <dbReference type="Rhea" id="RHEA:11596"/>
        <dbReference type="ChEBI" id="CHEBI:15378"/>
        <dbReference type="ChEBI" id="CHEBI:16526"/>
        <dbReference type="ChEBI" id="CHEBI:57538"/>
        <dbReference type="ChEBI" id="CHEBI:57865"/>
        <dbReference type="EC" id="4.1.1.23"/>
    </reaction>
</comment>
<evidence type="ECO:0000313" key="9">
    <source>
        <dbReference type="EMBL" id="MBC8336541.1"/>
    </source>
</evidence>
<dbReference type="InterPro" id="IPR001754">
    <property type="entry name" value="OMPdeCOase_dom"/>
</dbReference>
<proteinExistence type="inferred from homology"/>
<accession>A0A8J6NNV9</accession>
<dbReference type="EC" id="4.1.1.23" evidence="7"/>
<evidence type="ECO:0000256" key="6">
    <source>
        <dbReference type="ARBA" id="ARBA00049157"/>
    </source>
</evidence>
<dbReference type="NCBIfam" id="TIGR02127">
    <property type="entry name" value="pyrF_sub2"/>
    <property type="match status" value="1"/>
</dbReference>
<dbReference type="CDD" id="cd04725">
    <property type="entry name" value="OMP_decarboxylase_like"/>
    <property type="match status" value="1"/>
</dbReference>
<dbReference type="SUPFAM" id="SSF51366">
    <property type="entry name" value="Ribulose-phoshate binding barrel"/>
    <property type="match status" value="1"/>
</dbReference>
<evidence type="ECO:0000256" key="4">
    <source>
        <dbReference type="ARBA" id="ARBA00022975"/>
    </source>
</evidence>
<organism evidence="9 10">
    <name type="scientific">Candidatus Desulfolinea nitratireducens</name>
    <dbReference type="NCBI Taxonomy" id="2841698"/>
    <lineage>
        <taxon>Bacteria</taxon>
        <taxon>Bacillati</taxon>
        <taxon>Chloroflexota</taxon>
        <taxon>Anaerolineae</taxon>
        <taxon>Anaerolineales</taxon>
        <taxon>Anaerolineales incertae sedis</taxon>
        <taxon>Candidatus Desulfolinea</taxon>
    </lineage>
</organism>
<sequence>METFFSFLERRVDDCSSLLCIGLDPHLADLDSPTAEAALDFSLRIVRETSTYASAFKPNAAFFEFFGAEGWTALKQLIEAIGEESKKLGSMIPVILDAKRGDIASTAEAYAKSTFEHLGADAITLNPYLGKDSIDPFLGYPEKGAFLLCKTSNPGAKDFQDLSLTPTPLPEGEGQRVRALYEHVAHLAQSWNTANNIGLVVGATQPEALAKVRAAAPDLWFLAPGVGAQGGDLETALKAGLRKDGKGMLINVSRSIARAESPKRAAAELRDEIANIKREIGY</sequence>
<dbReference type="Pfam" id="PF00215">
    <property type="entry name" value="OMPdecase"/>
    <property type="match status" value="1"/>
</dbReference>
<dbReference type="InterPro" id="IPR011995">
    <property type="entry name" value="OMPdecase_type-2"/>
</dbReference>
<gene>
    <name evidence="7 9" type="primary">pyrF</name>
    <name evidence="9" type="ORF">H8E29_14865</name>
</gene>
<evidence type="ECO:0000256" key="3">
    <source>
        <dbReference type="ARBA" id="ARBA00022793"/>
    </source>
</evidence>
<dbReference type="UniPathway" id="UPA00070">
    <property type="reaction ID" value="UER00120"/>
</dbReference>
<dbReference type="GO" id="GO:0044205">
    <property type="term" value="P:'de novo' UMP biosynthetic process"/>
    <property type="evidence" value="ECO:0007669"/>
    <property type="project" value="UniProtKB-UniRule"/>
</dbReference>
<dbReference type="Proteomes" id="UP000614469">
    <property type="component" value="Unassembled WGS sequence"/>
</dbReference>
<comment type="caution">
    <text evidence="9">The sequence shown here is derived from an EMBL/GenBank/DDBJ whole genome shotgun (WGS) entry which is preliminary data.</text>
</comment>
<evidence type="ECO:0000259" key="8">
    <source>
        <dbReference type="SMART" id="SM00934"/>
    </source>
</evidence>
<name>A0A8J6NNV9_9CHLR</name>
<dbReference type="PANTHER" id="PTHR43375">
    <property type="entry name" value="OROTIDINE 5'-PHOSPHATE DECARBOXYLASE"/>
    <property type="match status" value="1"/>
</dbReference>
<dbReference type="InterPro" id="IPR013785">
    <property type="entry name" value="Aldolase_TIM"/>
</dbReference>
<dbReference type="AlphaFoldDB" id="A0A8J6NNV9"/>
<dbReference type="Gene3D" id="3.20.20.70">
    <property type="entry name" value="Aldolase class I"/>
    <property type="match status" value="1"/>
</dbReference>
<reference evidence="9 10" key="1">
    <citation type="submission" date="2020-08" db="EMBL/GenBank/DDBJ databases">
        <title>Bridging the membrane lipid divide: bacteria of the FCB group superphylum have the potential to synthesize archaeal ether lipids.</title>
        <authorList>
            <person name="Villanueva L."/>
            <person name="Von Meijenfeldt F.A.B."/>
            <person name="Westbye A.B."/>
            <person name="Yadav S."/>
            <person name="Hopmans E.C."/>
            <person name="Dutilh B.E."/>
            <person name="Sinninghe Damste J.S."/>
        </authorList>
    </citation>
    <scope>NUCLEOTIDE SEQUENCE [LARGE SCALE GENOMIC DNA]</scope>
    <source>
        <strain evidence="9">NIOZ-UU36</strain>
    </source>
</reference>
<keyword evidence="4 7" id="KW-0665">Pyrimidine biosynthesis</keyword>
<evidence type="ECO:0000256" key="1">
    <source>
        <dbReference type="ARBA" id="ARBA00004861"/>
    </source>
</evidence>